<sequence length="220" mass="24817">MKKFRPGYRLGPTQATAGSEDAFSEVLVKPFVNIVARNLEPEDCKAGFFKGQPILESMTSQLRLQKVFVDLKSQYKNDGLVKLFGLKEIGVFLGMFGGVAMLKSIVDHYSCASIESFENVKVFFLNAVGKQLHLWSLSFKINRIFDMWIEGSLLLIPDFSENDDFVPDLAQFCWNMKAKRFIIPFYLATLGCGAALRALLTQMLSMMAQLCCFCIFDSLQ</sequence>
<keyword evidence="1" id="KW-0812">Transmembrane</keyword>
<evidence type="ECO:0000256" key="1">
    <source>
        <dbReference type="SAM" id="Phobius"/>
    </source>
</evidence>
<reference evidence="3" key="1">
    <citation type="submission" date="2015-06" db="EMBL/GenBank/DDBJ databases">
        <title>Expansion of signal transduction pathways in fungi by whole-genome duplication.</title>
        <authorList>
            <consortium name="DOE Joint Genome Institute"/>
            <person name="Corrochano L.M."/>
            <person name="Kuo A."/>
            <person name="Marcet-Houben M."/>
            <person name="Polaino S."/>
            <person name="Salamov A."/>
            <person name="Villalobos J.M."/>
            <person name="Alvarez M.I."/>
            <person name="Avalos J."/>
            <person name="Benito E.P."/>
            <person name="Benoit I."/>
            <person name="Burger G."/>
            <person name="Camino L.P."/>
            <person name="Canovas D."/>
            <person name="Cerda-Olmedo E."/>
            <person name="Cheng J.-F."/>
            <person name="Dominguez A."/>
            <person name="Elias M."/>
            <person name="Eslava A.P."/>
            <person name="Glaser F."/>
            <person name="Grimwood J."/>
            <person name="Gutierrez G."/>
            <person name="Heitman J."/>
            <person name="Henrissat B."/>
            <person name="Iturriaga E.A."/>
            <person name="Lang B.F."/>
            <person name="Lavin J.L."/>
            <person name="Lee S."/>
            <person name="Li W."/>
            <person name="Lindquist E."/>
            <person name="Lopez-Garcia S."/>
            <person name="Luque E.M."/>
            <person name="Marcos A.T."/>
            <person name="Martin J."/>
            <person name="McCluskey K."/>
            <person name="Medina H.R."/>
            <person name="Miralles-Duran A."/>
            <person name="Miyazaki A."/>
            <person name="Munoz-Torres E."/>
            <person name="Oguiza J.A."/>
            <person name="Ohm R."/>
            <person name="Olmedo M."/>
            <person name="Orejas M."/>
            <person name="Ortiz-Castellanos L."/>
            <person name="Pisabarro A.G."/>
            <person name="Rodriguez-Romero J."/>
            <person name="Ruiz-Herrera J."/>
            <person name="Ruiz-Vazquez R."/>
            <person name="Sanz C."/>
            <person name="Schackwitz W."/>
            <person name="Schmutz J."/>
            <person name="Shahriari M."/>
            <person name="Shelest E."/>
            <person name="Silva-Franco F."/>
            <person name="Soanes D."/>
            <person name="Syed K."/>
            <person name="Tagua V.G."/>
            <person name="Talbot N.J."/>
            <person name="Thon M."/>
            <person name="De vries R.P."/>
            <person name="Wiebenga A."/>
            <person name="Yadav J.S."/>
            <person name="Braun E.L."/>
            <person name="Baker S."/>
            <person name="Garre V."/>
            <person name="Horwitz B."/>
            <person name="Torres-Martinez S."/>
            <person name="Idnurm A."/>
            <person name="Herrera-Estrella A."/>
            <person name="Gabaldon T."/>
            <person name="Grigoriev I.V."/>
        </authorList>
    </citation>
    <scope>NUCLEOTIDE SEQUENCE [LARGE SCALE GENOMIC DNA]</scope>
    <source>
        <strain evidence="3">NRRL 1555(-)</strain>
    </source>
</reference>
<dbReference type="Proteomes" id="UP000077315">
    <property type="component" value="Unassembled WGS sequence"/>
</dbReference>
<accession>A0A167MBH6</accession>
<feature type="transmembrane region" description="Helical" evidence="1">
    <location>
        <begin position="181"/>
        <end position="200"/>
    </location>
</feature>
<dbReference type="EMBL" id="KV440983">
    <property type="protein sequence ID" value="OAD72369.1"/>
    <property type="molecule type" value="Genomic_DNA"/>
</dbReference>
<evidence type="ECO:0000313" key="3">
    <source>
        <dbReference type="Proteomes" id="UP000077315"/>
    </source>
</evidence>
<proteinExistence type="predicted"/>
<dbReference type="RefSeq" id="XP_018290409.1">
    <property type="nucleotide sequence ID" value="XM_018431673.1"/>
</dbReference>
<protein>
    <submittedName>
        <fullName evidence="2">Uncharacterized protein</fullName>
    </submittedName>
</protein>
<evidence type="ECO:0000313" key="2">
    <source>
        <dbReference type="EMBL" id="OAD72369.1"/>
    </source>
</evidence>
<keyword evidence="3" id="KW-1185">Reference proteome</keyword>
<dbReference type="OrthoDB" id="2242038at2759"/>
<name>A0A167MBH6_PHYB8</name>
<dbReference type="GeneID" id="28992579"/>
<dbReference type="AlphaFoldDB" id="A0A167MBH6"/>
<dbReference type="VEuPathDB" id="FungiDB:PHYBLDRAFT_146560"/>
<dbReference type="InParanoid" id="A0A167MBH6"/>
<gene>
    <name evidence="2" type="ORF">PHYBLDRAFT_146560</name>
</gene>
<keyword evidence="1" id="KW-0472">Membrane</keyword>
<keyword evidence="1" id="KW-1133">Transmembrane helix</keyword>
<organism evidence="2 3">
    <name type="scientific">Phycomyces blakesleeanus (strain ATCC 8743b / DSM 1359 / FGSC 10004 / NBRC 33097 / NRRL 1555)</name>
    <dbReference type="NCBI Taxonomy" id="763407"/>
    <lineage>
        <taxon>Eukaryota</taxon>
        <taxon>Fungi</taxon>
        <taxon>Fungi incertae sedis</taxon>
        <taxon>Mucoromycota</taxon>
        <taxon>Mucoromycotina</taxon>
        <taxon>Mucoromycetes</taxon>
        <taxon>Mucorales</taxon>
        <taxon>Phycomycetaceae</taxon>
        <taxon>Phycomyces</taxon>
    </lineage>
</organism>